<dbReference type="PANTHER" id="PTHR35038">
    <property type="entry name" value="DISSIMILATORY SULFITE REDUCTASE SIRA"/>
    <property type="match status" value="1"/>
</dbReference>
<feature type="region of interest" description="Disordered" evidence="2">
    <location>
        <begin position="89"/>
        <end position="113"/>
    </location>
</feature>
<reference evidence="4 5" key="1">
    <citation type="submission" date="2019-09" db="EMBL/GenBank/DDBJ databases">
        <title>Geobacter sp. Red96, a novel strain isolated from paddy soil.</title>
        <authorList>
            <person name="Xu Z."/>
            <person name="Masuda Y."/>
            <person name="Itoh H."/>
            <person name="Senoo K."/>
        </authorList>
    </citation>
    <scope>NUCLEOTIDE SEQUENCE [LARGE SCALE GENOMIC DNA]</scope>
    <source>
        <strain evidence="4 5">Red96</strain>
    </source>
</reference>
<dbReference type="Pfam" id="PF09699">
    <property type="entry name" value="Paired_CXXCH_1"/>
    <property type="match status" value="1"/>
</dbReference>
<dbReference type="InterPro" id="IPR010177">
    <property type="entry name" value="Paired_CXXCH_1"/>
</dbReference>
<dbReference type="AlphaFoldDB" id="A0A7J4ZP66"/>
<evidence type="ECO:0000313" key="4">
    <source>
        <dbReference type="EMBL" id="KAB0664485.1"/>
    </source>
</evidence>
<evidence type="ECO:0000256" key="2">
    <source>
        <dbReference type="SAM" id="MobiDB-lite"/>
    </source>
</evidence>
<keyword evidence="1" id="KW-0732">Signal</keyword>
<evidence type="ECO:0000313" key="5">
    <source>
        <dbReference type="Proteomes" id="UP000420562"/>
    </source>
</evidence>
<dbReference type="PANTHER" id="PTHR35038:SF6">
    <property type="entry name" value="SURFACE LOCALIZED DECAHEME CYTOCHROME C LIPOPROTEIN"/>
    <property type="match status" value="1"/>
</dbReference>
<accession>A0A7J4ZP66</accession>
<dbReference type="InterPro" id="IPR051829">
    <property type="entry name" value="Multiheme_Cytochr_ET"/>
</dbReference>
<feature type="domain" description="Doubled CXXCH motif" evidence="3">
    <location>
        <begin position="197"/>
        <end position="232"/>
    </location>
</feature>
<gene>
    <name evidence="4" type="ORF">F6V25_13180</name>
</gene>
<comment type="caution">
    <text evidence="4">The sequence shown here is derived from an EMBL/GenBank/DDBJ whole genome shotgun (WGS) entry which is preliminary data.</text>
</comment>
<dbReference type="SUPFAM" id="SSF48695">
    <property type="entry name" value="Multiheme cytochromes"/>
    <property type="match status" value="2"/>
</dbReference>
<name>A0A7J4ZP66_9BACT</name>
<sequence length="598" mass="64536">MRHSGEKRRSGLRGIIAAGMVTCLCLALGNNDAIGKGSVVNSPHNLSSSGGSGKHGIKSTEEDRICIFCHTPHHALTAEPLWSRELPPQAQYKPYDSSSLKAQPRPDKPTGSSRLCLSCHDGTIALGQYAGKLDISLSQKMPSDADPTRNSNLTTDLSDDHPISFAYTDSLAQENGELKSPVNLPPEIRIDRVLNFQCTACHDAHDNQYGNFLVIDNSQPGSPLCTACHVKKGWATPSRSSHNDTTTMPTGCMSCHYVHNAPGAVRLLKSAREEDNCYLSCHNSTSTTSSNVKSVFDSTIYKHPIEATTGVHDETETLPATFYHVECVDCHNSHQVNSQNAPLANPPAIDGRLTGVNGIDKNGATVAAVQYEYEVCLKCHSGSKASQFAVSVPLPNRVISEPDQRLSFSVNNPSFHPVLENRRSQGASLRGTYQTDMIRIYCSDCHNSDQSTKAGYSGPNGPHGSSYSHILIARYEVDSYPLPYSAANYALCFRCHDDAYVLSTNSGFPNHKSHVNPDSVQDPLHVGKEVPCSVCHDPHGVSSSKGATATGNSHLINFDLRFTGSTPIPSYTTTTARHGSCTVSCHTSGSPDAKTHSY</sequence>
<proteinExistence type="predicted"/>
<keyword evidence="5" id="KW-1185">Reference proteome</keyword>
<dbReference type="Gene3D" id="3.90.10.10">
    <property type="entry name" value="Cytochrome C3"/>
    <property type="match status" value="1"/>
</dbReference>
<evidence type="ECO:0000259" key="3">
    <source>
        <dbReference type="Pfam" id="PF09699"/>
    </source>
</evidence>
<dbReference type="GO" id="GO:0016491">
    <property type="term" value="F:oxidoreductase activity"/>
    <property type="evidence" value="ECO:0007669"/>
    <property type="project" value="TreeGrafter"/>
</dbReference>
<evidence type="ECO:0000256" key="1">
    <source>
        <dbReference type="ARBA" id="ARBA00022729"/>
    </source>
</evidence>
<organism evidence="4 5">
    <name type="scientific">Oryzomonas japonica</name>
    <dbReference type="NCBI Taxonomy" id="2603858"/>
    <lineage>
        <taxon>Bacteria</taxon>
        <taxon>Pseudomonadati</taxon>
        <taxon>Thermodesulfobacteriota</taxon>
        <taxon>Desulfuromonadia</taxon>
        <taxon>Geobacterales</taxon>
        <taxon>Geobacteraceae</taxon>
        <taxon>Oryzomonas</taxon>
    </lineage>
</organism>
<protein>
    <submittedName>
        <fullName evidence="4">Cytochrome C</fullName>
    </submittedName>
</protein>
<dbReference type="Proteomes" id="UP000420562">
    <property type="component" value="Unassembled WGS sequence"/>
</dbReference>
<dbReference type="InterPro" id="IPR036280">
    <property type="entry name" value="Multihaem_cyt_sf"/>
</dbReference>
<dbReference type="EMBL" id="VZQZ01000008">
    <property type="protein sequence ID" value="KAB0664485.1"/>
    <property type="molecule type" value="Genomic_DNA"/>
</dbReference>